<dbReference type="AlphaFoldDB" id="A0A368RSY4"/>
<evidence type="ECO:0000313" key="1">
    <source>
        <dbReference type="EMBL" id="RCV33251.1"/>
    </source>
</evidence>
<name>A0A368RSY4_SETIT</name>
<protein>
    <submittedName>
        <fullName evidence="1">Uncharacterized protein</fullName>
    </submittedName>
</protein>
<organism evidence="1">
    <name type="scientific">Setaria italica</name>
    <name type="common">Foxtail millet</name>
    <name type="synonym">Panicum italicum</name>
    <dbReference type="NCBI Taxonomy" id="4555"/>
    <lineage>
        <taxon>Eukaryota</taxon>
        <taxon>Viridiplantae</taxon>
        <taxon>Streptophyta</taxon>
        <taxon>Embryophyta</taxon>
        <taxon>Tracheophyta</taxon>
        <taxon>Spermatophyta</taxon>
        <taxon>Magnoliopsida</taxon>
        <taxon>Liliopsida</taxon>
        <taxon>Poales</taxon>
        <taxon>Poaceae</taxon>
        <taxon>PACMAD clade</taxon>
        <taxon>Panicoideae</taxon>
        <taxon>Panicodae</taxon>
        <taxon>Paniceae</taxon>
        <taxon>Cenchrinae</taxon>
        <taxon>Setaria</taxon>
    </lineage>
</organism>
<accession>A0A368RSY4</accession>
<sequence length="68" mass="7868">MQGTPGQPDKFHASNTTWKWIIDPTFIIIYRYIFCFLHACVADKLQPHAPTWLTCISNTLTRDESDLV</sequence>
<reference evidence="1" key="1">
    <citation type="journal article" date="2012" name="Nat. Biotechnol.">
        <title>Reference genome sequence of the model plant Setaria.</title>
        <authorList>
            <person name="Bennetzen J.L."/>
            <person name="Schmutz J."/>
            <person name="Wang H."/>
            <person name="Percifield R."/>
            <person name="Hawkins J."/>
            <person name="Pontaroli A.C."/>
            <person name="Estep M."/>
            <person name="Feng L."/>
            <person name="Vaughn J.N."/>
            <person name="Grimwood J."/>
            <person name="Jenkins J."/>
            <person name="Barry K."/>
            <person name="Lindquist E."/>
            <person name="Hellsten U."/>
            <person name="Deshpande S."/>
            <person name="Wang X."/>
            <person name="Wu X."/>
            <person name="Mitros T."/>
            <person name="Triplett J."/>
            <person name="Yang X."/>
            <person name="Ye C.Y."/>
            <person name="Mauro-Herrera M."/>
            <person name="Wang L."/>
            <person name="Li P."/>
            <person name="Sharma M."/>
            <person name="Sharma R."/>
            <person name="Ronald P.C."/>
            <person name="Panaud O."/>
            <person name="Kellogg E.A."/>
            <person name="Brutnell T.P."/>
            <person name="Doust A.N."/>
            <person name="Tuskan G.A."/>
            <person name="Rokhsar D."/>
            <person name="Devos K.M."/>
        </authorList>
    </citation>
    <scope>NUCLEOTIDE SEQUENCE [LARGE SCALE GENOMIC DNA]</scope>
    <source>
        <strain evidence="1">Yugu1</strain>
    </source>
</reference>
<reference evidence="1" key="2">
    <citation type="submission" date="2015-07" db="EMBL/GenBank/DDBJ databases">
        <authorList>
            <person name="Noorani M."/>
        </authorList>
    </citation>
    <scope>NUCLEOTIDE SEQUENCE</scope>
    <source>
        <strain evidence="1">Yugu1</strain>
    </source>
</reference>
<dbReference type="EMBL" id="CM003534">
    <property type="protein sequence ID" value="RCV33251.1"/>
    <property type="molecule type" value="Genomic_DNA"/>
</dbReference>
<proteinExistence type="predicted"/>
<gene>
    <name evidence="1" type="ORF">SETIT_7G068500v2</name>
</gene>